<dbReference type="FunFam" id="3.40.50.300:FF:000011">
    <property type="entry name" value="Putative ABC transporter ATP-binding component"/>
    <property type="match status" value="1"/>
</dbReference>
<dbReference type="GO" id="GO:0016887">
    <property type="term" value="F:ATP hydrolysis activity"/>
    <property type="evidence" value="ECO:0007669"/>
    <property type="project" value="InterPro"/>
</dbReference>
<evidence type="ECO:0000256" key="3">
    <source>
        <dbReference type="ARBA" id="ARBA00022840"/>
    </source>
</evidence>
<dbReference type="Pfam" id="PF00005">
    <property type="entry name" value="ABC_tran"/>
    <property type="match status" value="2"/>
</dbReference>
<dbReference type="Pfam" id="PF12848">
    <property type="entry name" value="ABC_tran_Xtn"/>
    <property type="match status" value="1"/>
</dbReference>
<comment type="caution">
    <text evidence="6">The sequence shown here is derived from an EMBL/GenBank/DDBJ whole genome shotgun (WGS) entry which is preliminary data.</text>
</comment>
<dbReference type="PROSITE" id="PS50893">
    <property type="entry name" value="ABC_TRANSPORTER_2"/>
    <property type="match status" value="2"/>
</dbReference>
<dbReference type="InterPro" id="IPR032781">
    <property type="entry name" value="ABC_tran_Xtn"/>
</dbReference>
<proteinExistence type="predicted"/>
<dbReference type="Gene3D" id="3.40.50.300">
    <property type="entry name" value="P-loop containing nucleotide triphosphate hydrolases"/>
    <property type="match status" value="2"/>
</dbReference>
<keyword evidence="2" id="KW-0547">Nucleotide-binding</keyword>
<dbReference type="SMART" id="SM00382">
    <property type="entry name" value="AAA"/>
    <property type="match status" value="2"/>
</dbReference>
<keyword evidence="3 6" id="KW-0067">ATP-binding</keyword>
<evidence type="ECO:0000259" key="5">
    <source>
        <dbReference type="PROSITE" id="PS50893"/>
    </source>
</evidence>
<dbReference type="PANTHER" id="PTHR19211">
    <property type="entry name" value="ATP-BINDING TRANSPORT PROTEIN-RELATED"/>
    <property type="match status" value="1"/>
</dbReference>
<name>A0A5S3PK40_9RHOB</name>
<dbReference type="InterPro" id="IPR003439">
    <property type="entry name" value="ABC_transporter-like_ATP-bd"/>
</dbReference>
<evidence type="ECO:0000256" key="1">
    <source>
        <dbReference type="ARBA" id="ARBA00022737"/>
    </source>
</evidence>
<dbReference type="InterPro" id="IPR050611">
    <property type="entry name" value="ABCF"/>
</dbReference>
<gene>
    <name evidence="6" type="ORF">FDT80_04195</name>
</gene>
<evidence type="ECO:0000256" key="4">
    <source>
        <dbReference type="SAM" id="MobiDB-lite"/>
    </source>
</evidence>
<feature type="region of interest" description="Disordered" evidence="4">
    <location>
        <begin position="522"/>
        <end position="552"/>
    </location>
</feature>
<dbReference type="PROSITE" id="PS00211">
    <property type="entry name" value="ABC_TRANSPORTER_1"/>
    <property type="match status" value="2"/>
</dbReference>
<sequence length="626" mass="69134">MVHTAPMLRISDISYSVEGRPLFEGASAVIPDGHKVGLVGRNGAGKTTLFKIIRGELGLDGGQISLPSRARIGGVAQEVPSSSTSLIDTVLEADTERAALLREAETASDPNRIAEVQTRLADIDAWSAEARAASILKGLGFDAEEQLMPCSDFSGGWRMRVALAAVLFAQPDLLLLDEPTNYLDLEGALWLEAYLAKYPHTVIIISHDRGLLNRAVGAILHLEDRKLTFYQGPYDQFARQRAEQRAVQAAMAKKQQARRDHMQSFVDRFKAKASKAKQAQSRLKMIEKMDMIASPEQVAKRVFTFPEPDELSPPIISIEGGSVGYTDEPVLSRLNLRIDQDDRIALLGKNGQGKSTLSKLLSNRLVLMNGKSVQSNKLRVGFFAQHQVDELHIDETPLQHMITARPGVMQSKLRAQLAGFGLGPDQAETEVGRLSGGQKARLSLLLATLDAPHLLILDEPTNHLDIESREALVEALTQYSGAVILVSHDMHLLSMVADRLWLVSDGTVKPFDDDLEAYRKMLLTPDKPQGKNSRKQPAEAPRPKRASRDEVLGLRSEARKAEARVEKLNEMRDKLAKKLADPALYEDSKVGELTVWNKKYAEVMEALDRAETLWMTALQKLETAEA</sequence>
<dbReference type="SUPFAM" id="SSF52540">
    <property type="entry name" value="P-loop containing nucleoside triphosphate hydrolases"/>
    <property type="match status" value="2"/>
</dbReference>
<evidence type="ECO:0000313" key="6">
    <source>
        <dbReference type="EMBL" id="TMM54788.1"/>
    </source>
</evidence>
<keyword evidence="1" id="KW-0677">Repeat</keyword>
<feature type="domain" description="ABC transporter" evidence="5">
    <location>
        <begin position="316"/>
        <end position="530"/>
    </location>
</feature>
<dbReference type="InterPro" id="IPR003593">
    <property type="entry name" value="AAA+_ATPase"/>
</dbReference>
<accession>A0A5S3PK40</accession>
<dbReference type="OrthoDB" id="9808609at2"/>
<dbReference type="AlphaFoldDB" id="A0A5S3PK40"/>
<dbReference type="GO" id="GO:0005524">
    <property type="term" value="F:ATP binding"/>
    <property type="evidence" value="ECO:0007669"/>
    <property type="project" value="UniProtKB-KW"/>
</dbReference>
<dbReference type="Proteomes" id="UP000309550">
    <property type="component" value="Unassembled WGS sequence"/>
</dbReference>
<dbReference type="InterPro" id="IPR027417">
    <property type="entry name" value="P-loop_NTPase"/>
</dbReference>
<evidence type="ECO:0000313" key="7">
    <source>
        <dbReference type="Proteomes" id="UP000309550"/>
    </source>
</evidence>
<dbReference type="InterPro" id="IPR017871">
    <property type="entry name" value="ABC_transporter-like_CS"/>
</dbReference>
<dbReference type="PANTHER" id="PTHR19211:SF14">
    <property type="entry name" value="ATP-BINDING CASSETTE SUB-FAMILY F MEMBER 1"/>
    <property type="match status" value="1"/>
</dbReference>
<reference evidence="6 7" key="1">
    <citation type="submission" date="2019-05" db="EMBL/GenBank/DDBJ databases">
        <title>Sulfitobacter sabulilitoris sp. nov., isolated from a marine sand.</title>
        <authorList>
            <person name="Yoon J.-H."/>
        </authorList>
    </citation>
    <scope>NUCLEOTIDE SEQUENCE [LARGE SCALE GENOMIC DNA]</scope>
    <source>
        <strain evidence="6 7">HSMS-29</strain>
    </source>
</reference>
<feature type="domain" description="ABC transporter" evidence="5">
    <location>
        <begin position="8"/>
        <end position="249"/>
    </location>
</feature>
<organism evidence="6 7">
    <name type="scientific">Sulfitobacter sabulilitoris</name>
    <dbReference type="NCBI Taxonomy" id="2562655"/>
    <lineage>
        <taxon>Bacteria</taxon>
        <taxon>Pseudomonadati</taxon>
        <taxon>Pseudomonadota</taxon>
        <taxon>Alphaproteobacteria</taxon>
        <taxon>Rhodobacterales</taxon>
        <taxon>Roseobacteraceae</taxon>
        <taxon>Sulfitobacter</taxon>
    </lineage>
</organism>
<protein>
    <submittedName>
        <fullName evidence="6">ABC-F family ATP-binding cassette domain-containing protein</fullName>
    </submittedName>
</protein>
<evidence type="ECO:0000256" key="2">
    <source>
        <dbReference type="ARBA" id="ARBA00022741"/>
    </source>
</evidence>
<dbReference type="EMBL" id="VANS01000001">
    <property type="protein sequence ID" value="TMM54788.1"/>
    <property type="molecule type" value="Genomic_DNA"/>
</dbReference>
<keyword evidence="7" id="KW-1185">Reference proteome</keyword>
<dbReference type="CDD" id="cd03221">
    <property type="entry name" value="ABCF_EF-3"/>
    <property type="match status" value="2"/>
</dbReference>